<feature type="chain" id="PRO_5045752719" description="Retropepsin-like aspartic endopeptidase domain-containing protein" evidence="1">
    <location>
        <begin position="25"/>
        <end position="174"/>
    </location>
</feature>
<dbReference type="PANTHER" id="PTHR38037:SF2">
    <property type="entry name" value="ATP-DEPENDENT ZINC PROTEASE DOMAIN-CONTAINING PROTEIN-RELATED"/>
    <property type="match status" value="1"/>
</dbReference>
<accession>A0ABN8DXK2</accession>
<feature type="signal peptide" evidence="1">
    <location>
        <begin position="1"/>
        <end position="24"/>
    </location>
</feature>
<comment type="caution">
    <text evidence="3">The sequence shown here is derived from an EMBL/GenBank/DDBJ whole genome shotgun (WGS) entry which is preliminary data.</text>
</comment>
<feature type="domain" description="Retropepsin-like aspartic endopeptidase" evidence="2">
    <location>
        <begin position="32"/>
        <end position="164"/>
    </location>
</feature>
<dbReference type="InterPro" id="IPR008503">
    <property type="entry name" value="Asp_endopeptidase"/>
</dbReference>
<sequence>MRRIYQQPFLLLSFCLLFSLPLSAKPVDQRAIVGQLETIEVQDANLDYLARIDTGAARTSIHAIDIEVLGSDLDDNMHDHIGMPVRFTTVNAAGEQVTLEKTIVKVSKIRNAQGVEKRYGVALTLIWNGQPKELIVNLRDRSKMKYKLLIGRDWLHNDYLVDVDKLDEDDAIIH</sequence>
<reference evidence="3" key="1">
    <citation type="submission" date="2021-11" db="EMBL/GenBank/DDBJ databases">
        <authorList>
            <person name="Rodrigo-Torres L."/>
            <person name="Arahal R. D."/>
            <person name="Lucena T."/>
        </authorList>
    </citation>
    <scope>NUCLEOTIDE SEQUENCE</scope>
    <source>
        <strain evidence="3">CECT 7929</strain>
    </source>
</reference>
<dbReference type="Proteomes" id="UP000838672">
    <property type="component" value="Unassembled WGS sequence"/>
</dbReference>
<name>A0ABN8DXK2_9VIBR</name>
<dbReference type="EMBL" id="CAKLDI010000002">
    <property type="protein sequence ID" value="CAH0535443.1"/>
    <property type="molecule type" value="Genomic_DNA"/>
</dbReference>
<dbReference type="PANTHER" id="PTHR38037">
    <property type="entry name" value="ZN_PROTEASE DOMAIN-CONTAINING PROTEIN"/>
    <property type="match status" value="1"/>
</dbReference>
<protein>
    <recommendedName>
        <fullName evidence="2">Retropepsin-like aspartic endopeptidase domain-containing protein</fullName>
    </recommendedName>
</protein>
<evidence type="ECO:0000313" key="4">
    <source>
        <dbReference type="Proteomes" id="UP000838672"/>
    </source>
</evidence>
<gene>
    <name evidence="3" type="ORF">VST7929_03017</name>
</gene>
<dbReference type="SUPFAM" id="SSF50630">
    <property type="entry name" value="Acid proteases"/>
    <property type="match status" value="1"/>
</dbReference>
<dbReference type="Gene3D" id="2.40.70.10">
    <property type="entry name" value="Acid Proteases"/>
    <property type="match status" value="1"/>
</dbReference>
<evidence type="ECO:0000259" key="2">
    <source>
        <dbReference type="Pfam" id="PF05618"/>
    </source>
</evidence>
<dbReference type="Pfam" id="PF05618">
    <property type="entry name" value="Zn_protease"/>
    <property type="match status" value="1"/>
</dbReference>
<dbReference type="InterPro" id="IPR021109">
    <property type="entry name" value="Peptidase_aspartic_dom_sf"/>
</dbReference>
<keyword evidence="1" id="KW-0732">Signal</keyword>
<proteinExistence type="predicted"/>
<dbReference type="RefSeq" id="WP_237468311.1">
    <property type="nucleotide sequence ID" value="NZ_CAKLDI010000002.1"/>
</dbReference>
<keyword evidence="4" id="KW-1185">Reference proteome</keyword>
<evidence type="ECO:0000313" key="3">
    <source>
        <dbReference type="EMBL" id="CAH0535443.1"/>
    </source>
</evidence>
<organism evidence="3 4">
    <name type="scientific">Vibrio stylophorae</name>
    <dbReference type="NCBI Taxonomy" id="659351"/>
    <lineage>
        <taxon>Bacteria</taxon>
        <taxon>Pseudomonadati</taxon>
        <taxon>Pseudomonadota</taxon>
        <taxon>Gammaproteobacteria</taxon>
        <taxon>Vibrionales</taxon>
        <taxon>Vibrionaceae</taxon>
        <taxon>Vibrio</taxon>
    </lineage>
</organism>
<evidence type="ECO:0000256" key="1">
    <source>
        <dbReference type="SAM" id="SignalP"/>
    </source>
</evidence>